<organism evidence="2 3">
    <name type="scientific">Streptomyces kebangsaanensis</name>
    <dbReference type="NCBI Taxonomy" id="864058"/>
    <lineage>
        <taxon>Bacteria</taxon>
        <taxon>Bacillati</taxon>
        <taxon>Actinomycetota</taxon>
        <taxon>Actinomycetes</taxon>
        <taxon>Kitasatosporales</taxon>
        <taxon>Streptomycetaceae</taxon>
        <taxon>Streptomyces</taxon>
    </lineage>
</organism>
<accession>A0ABW6KSH7</accession>
<dbReference type="SUPFAM" id="SSF102198">
    <property type="entry name" value="Putative cyclase"/>
    <property type="match status" value="1"/>
</dbReference>
<dbReference type="EMBL" id="JBIAFJ010000011">
    <property type="protein sequence ID" value="MFE9170842.1"/>
    <property type="molecule type" value="Genomic_DNA"/>
</dbReference>
<dbReference type="RefSeq" id="WP_388347351.1">
    <property type="nucleotide sequence ID" value="NZ_JBIAFJ010000011.1"/>
</dbReference>
<name>A0ABW6KSH7_9ACTN</name>
<evidence type="ECO:0008006" key="4">
    <source>
        <dbReference type="Google" id="ProtNLM"/>
    </source>
</evidence>
<reference evidence="2 3" key="1">
    <citation type="submission" date="2024-10" db="EMBL/GenBank/DDBJ databases">
        <title>The Natural Products Discovery Center: Release of the First 8490 Sequenced Strains for Exploring Actinobacteria Biosynthetic Diversity.</title>
        <authorList>
            <person name="Kalkreuter E."/>
            <person name="Kautsar S.A."/>
            <person name="Yang D."/>
            <person name="Bader C.D."/>
            <person name="Teijaro C.N."/>
            <person name="Fluegel L."/>
            <person name="Davis C.M."/>
            <person name="Simpson J.R."/>
            <person name="Lauterbach L."/>
            <person name="Steele A.D."/>
            <person name="Gui C."/>
            <person name="Meng S."/>
            <person name="Li G."/>
            <person name="Viehrig K."/>
            <person name="Ye F."/>
            <person name="Su P."/>
            <person name="Kiefer A.F."/>
            <person name="Nichols A."/>
            <person name="Cepeda A.J."/>
            <person name="Yan W."/>
            <person name="Fan B."/>
            <person name="Jiang Y."/>
            <person name="Adhikari A."/>
            <person name="Zheng C.-J."/>
            <person name="Schuster L."/>
            <person name="Cowan T.M."/>
            <person name="Smanski M.J."/>
            <person name="Chevrette M.G."/>
            <person name="De Carvalho L.P.S."/>
            <person name="Shen B."/>
        </authorList>
    </citation>
    <scope>NUCLEOTIDE SEQUENCE [LARGE SCALE GENOMIC DNA]</scope>
    <source>
        <strain evidence="2 3">NPDC007147</strain>
    </source>
</reference>
<gene>
    <name evidence="2" type="ORF">ACFYNZ_15160</name>
</gene>
<evidence type="ECO:0000313" key="3">
    <source>
        <dbReference type="Proteomes" id="UP001601197"/>
    </source>
</evidence>
<evidence type="ECO:0000313" key="2">
    <source>
        <dbReference type="EMBL" id="MFE9170842.1"/>
    </source>
</evidence>
<sequence>MTTGTGPGPGQWRVDFDAEVVFSNGGSLRTEGFRLDIPGHDIGDADLGELLVRHLGLLMVGSTTITRKKLIQEPHKGSRNTAPGAGGRRAADLTGPVTRVDWPAEPPVGAAGPDLADLVDLPVALVRLLGAATPVADRLALAPFDLTGHAVVVHTGREDGPYVTEEAAVLLADRGAALVATDSRRRTGLVADALAKSGLPAVTGLVGLDALPATGARLHVVPFPSPDGVRARVYGVVG</sequence>
<dbReference type="Proteomes" id="UP001601197">
    <property type="component" value="Unassembled WGS sequence"/>
</dbReference>
<feature type="region of interest" description="Disordered" evidence="1">
    <location>
        <begin position="70"/>
        <end position="92"/>
    </location>
</feature>
<proteinExistence type="predicted"/>
<protein>
    <recommendedName>
        <fullName evidence="4">Cyclase family protein</fullName>
    </recommendedName>
</protein>
<evidence type="ECO:0000256" key="1">
    <source>
        <dbReference type="SAM" id="MobiDB-lite"/>
    </source>
</evidence>
<dbReference type="Gene3D" id="3.50.30.50">
    <property type="entry name" value="Putative cyclase"/>
    <property type="match status" value="1"/>
</dbReference>
<keyword evidence="3" id="KW-1185">Reference proteome</keyword>
<dbReference type="InterPro" id="IPR037175">
    <property type="entry name" value="KFase_sf"/>
</dbReference>
<comment type="caution">
    <text evidence="2">The sequence shown here is derived from an EMBL/GenBank/DDBJ whole genome shotgun (WGS) entry which is preliminary data.</text>
</comment>